<dbReference type="OrthoDB" id="5099098at2759"/>
<proteinExistence type="predicted"/>
<reference evidence="2" key="1">
    <citation type="journal article" date="2020" name="Phytopathology">
        <title>Genome sequence of the chestnut blight fungus Cryphonectria parasitica EP155: A fundamental resource for an archetypical invasive plant pathogen.</title>
        <authorList>
            <person name="Crouch J.A."/>
            <person name="Dawe A."/>
            <person name="Aerts A."/>
            <person name="Barry K."/>
            <person name="Churchill A.C.L."/>
            <person name="Grimwood J."/>
            <person name="Hillman B."/>
            <person name="Milgroom M.G."/>
            <person name="Pangilinan J."/>
            <person name="Smith M."/>
            <person name="Salamov A."/>
            <person name="Schmutz J."/>
            <person name="Yadav J."/>
            <person name="Grigoriev I.V."/>
            <person name="Nuss D."/>
        </authorList>
    </citation>
    <scope>NUCLEOTIDE SEQUENCE</scope>
    <source>
        <strain evidence="2">EP155</strain>
    </source>
</reference>
<evidence type="ECO:0000313" key="2">
    <source>
        <dbReference type="EMBL" id="KAF3768365.1"/>
    </source>
</evidence>
<gene>
    <name evidence="2" type="ORF">M406DRAFT_249688</name>
</gene>
<dbReference type="RefSeq" id="XP_040779326.1">
    <property type="nucleotide sequence ID" value="XM_040916632.1"/>
</dbReference>
<evidence type="ECO:0000313" key="3">
    <source>
        <dbReference type="Proteomes" id="UP000803844"/>
    </source>
</evidence>
<comment type="caution">
    <text evidence="2">The sequence shown here is derived from an EMBL/GenBank/DDBJ whole genome shotgun (WGS) entry which is preliminary data.</text>
</comment>
<evidence type="ECO:0000256" key="1">
    <source>
        <dbReference type="SAM" id="Coils"/>
    </source>
</evidence>
<protein>
    <submittedName>
        <fullName evidence="2">Uncharacterized protein</fullName>
    </submittedName>
</protein>
<accession>A0A9P5CSQ3</accession>
<feature type="coiled-coil region" evidence="1">
    <location>
        <begin position="53"/>
        <end position="98"/>
    </location>
</feature>
<feature type="non-terminal residue" evidence="2">
    <location>
        <position position="1"/>
    </location>
</feature>
<name>A0A9P5CSQ3_CRYP1</name>
<organism evidence="2 3">
    <name type="scientific">Cryphonectria parasitica (strain ATCC 38755 / EP155)</name>
    <dbReference type="NCBI Taxonomy" id="660469"/>
    <lineage>
        <taxon>Eukaryota</taxon>
        <taxon>Fungi</taxon>
        <taxon>Dikarya</taxon>
        <taxon>Ascomycota</taxon>
        <taxon>Pezizomycotina</taxon>
        <taxon>Sordariomycetes</taxon>
        <taxon>Sordariomycetidae</taxon>
        <taxon>Diaporthales</taxon>
        <taxon>Cryphonectriaceae</taxon>
        <taxon>Cryphonectria-Endothia species complex</taxon>
        <taxon>Cryphonectria</taxon>
    </lineage>
</organism>
<dbReference type="GeneID" id="63833761"/>
<sequence length="157" mass="17539">GFKVMPCTACASWGLVSKMMDSAKRCSQYICCTRSCDGCRVPVSALSRIIAEDKKLESKEREAEVELEAAHRRALKVLNKARAKISESAARLARLRTQHRSLASRGAQMVNAGLEFLNELDEQERREEKEHNLATLVREVVSAESILAEDPLFDGFN</sequence>
<dbReference type="Proteomes" id="UP000803844">
    <property type="component" value="Unassembled WGS sequence"/>
</dbReference>
<dbReference type="AlphaFoldDB" id="A0A9P5CSQ3"/>
<dbReference type="EMBL" id="MU032345">
    <property type="protein sequence ID" value="KAF3768365.1"/>
    <property type="molecule type" value="Genomic_DNA"/>
</dbReference>
<keyword evidence="3" id="KW-1185">Reference proteome</keyword>
<keyword evidence="1" id="KW-0175">Coiled coil</keyword>